<evidence type="ECO:0000313" key="1">
    <source>
        <dbReference type="EMBL" id="DAE19485.1"/>
    </source>
</evidence>
<dbReference type="EMBL" id="BK015676">
    <property type="protein sequence ID" value="DAE19485.1"/>
    <property type="molecule type" value="Genomic_DNA"/>
</dbReference>
<dbReference type="Pfam" id="PF05944">
    <property type="entry name" value="Phage_term_smal"/>
    <property type="match status" value="1"/>
</dbReference>
<protein>
    <submittedName>
        <fullName evidence="1">Terminase endonuclease subunit</fullName>
    </submittedName>
</protein>
<organism evidence="1">
    <name type="scientific">Myoviridae sp. ctitt1</name>
    <dbReference type="NCBI Taxonomy" id="2825157"/>
    <lineage>
        <taxon>Viruses</taxon>
        <taxon>Duplodnaviria</taxon>
        <taxon>Heunggongvirae</taxon>
        <taxon>Uroviricota</taxon>
        <taxon>Caudoviricetes</taxon>
    </lineage>
</organism>
<keyword evidence="1" id="KW-0540">Nuclease</keyword>
<reference evidence="1" key="1">
    <citation type="journal article" date="2021" name="Proc. Natl. Acad. Sci. U.S.A.">
        <title>A Catalog of Tens of Thousands of Viruses from Human Metagenomes Reveals Hidden Associations with Chronic Diseases.</title>
        <authorList>
            <person name="Tisza M.J."/>
            <person name="Buck C.B."/>
        </authorList>
    </citation>
    <scope>NUCLEOTIDE SEQUENCE</scope>
    <source>
        <strain evidence="1">Ctitt1</strain>
    </source>
</reference>
<sequence>MTGEAAPRAVGLDDSSLYVQLLQLRQDVGTLRDLHSNAERFQMKRDVMLPRWLPWAEKYLEAGDIYQNPVFVWCIVWLMDVRKFEQALNWADIAIEQGQESPEGFRNNLAGTVADEVLDWSESEFEAGRSIEPFFSQTFKNVTECWKLNEQLTAKYYKLAGFLILRGADGRVNPANLDDPAALRQADLCLDAAGTLYKNAGVKSLRERIAARLRKLETTPQRGAGAAEGVGEEIADHAVDAGQPATSETEGV</sequence>
<dbReference type="GO" id="GO:0003677">
    <property type="term" value="F:DNA binding"/>
    <property type="evidence" value="ECO:0007669"/>
    <property type="project" value="InterPro"/>
</dbReference>
<keyword evidence="1" id="KW-0378">Hydrolase</keyword>
<name>A0A8S5QL19_9CAUD</name>
<dbReference type="InterPro" id="IPR010270">
    <property type="entry name" value="Phage_P2_GpM"/>
</dbReference>
<accession>A0A8S5QL19</accession>
<dbReference type="GO" id="GO:0004519">
    <property type="term" value="F:endonuclease activity"/>
    <property type="evidence" value="ECO:0007669"/>
    <property type="project" value="UniProtKB-KW"/>
</dbReference>
<proteinExistence type="predicted"/>
<keyword evidence="1" id="KW-0255">Endonuclease</keyword>
<dbReference type="GO" id="GO:0019069">
    <property type="term" value="P:viral capsid assembly"/>
    <property type="evidence" value="ECO:0007669"/>
    <property type="project" value="InterPro"/>
</dbReference>